<evidence type="ECO:0000313" key="3">
    <source>
        <dbReference type="Proteomes" id="UP000183407"/>
    </source>
</evidence>
<keyword evidence="1" id="KW-0812">Transmembrane</keyword>
<dbReference type="RefSeq" id="WP_073371110.1">
    <property type="nucleotide sequence ID" value="NZ_FNTL01000002.1"/>
</dbReference>
<feature type="transmembrane region" description="Helical" evidence="1">
    <location>
        <begin position="6"/>
        <end position="24"/>
    </location>
</feature>
<dbReference type="AlphaFoldDB" id="A0A1H4ILW5"/>
<name>A0A1H4ILW5_RHOJO</name>
<protein>
    <submittedName>
        <fullName evidence="2">Uncharacterized protein</fullName>
    </submittedName>
</protein>
<dbReference type="EMBL" id="FNTL01000002">
    <property type="protein sequence ID" value="SEB34232.1"/>
    <property type="molecule type" value="Genomic_DNA"/>
</dbReference>
<organism evidence="2 3">
    <name type="scientific">Rhodococcus jostii</name>
    <dbReference type="NCBI Taxonomy" id="132919"/>
    <lineage>
        <taxon>Bacteria</taxon>
        <taxon>Bacillati</taxon>
        <taxon>Actinomycetota</taxon>
        <taxon>Actinomycetes</taxon>
        <taxon>Mycobacteriales</taxon>
        <taxon>Nocardiaceae</taxon>
        <taxon>Rhodococcus</taxon>
    </lineage>
</organism>
<evidence type="ECO:0000256" key="1">
    <source>
        <dbReference type="SAM" id="Phobius"/>
    </source>
</evidence>
<gene>
    <name evidence="2" type="ORF">SAMN04490220_0107</name>
</gene>
<accession>A0A1H4ILW5</accession>
<keyword evidence="1" id="KW-0472">Membrane</keyword>
<reference evidence="3" key="1">
    <citation type="submission" date="2016-10" db="EMBL/GenBank/DDBJ databases">
        <authorList>
            <person name="Varghese N."/>
        </authorList>
    </citation>
    <scope>NUCLEOTIDE SEQUENCE [LARGE SCALE GENOMIC DNA]</scope>
    <source>
        <strain evidence="3">DSM 44719</strain>
    </source>
</reference>
<dbReference type="OrthoDB" id="9968980at2"/>
<sequence length="105" mass="11878">MNVLTLVIQVVVGVLTVSGSYVAARRGARETEVRSRREEWWRRFIWAAEARSDADAARRQAGEAVLDHLYDSELAGAGERDILLRVQWAAQEAERMRQRGSTPPE</sequence>
<proteinExistence type="predicted"/>
<evidence type="ECO:0000313" key="2">
    <source>
        <dbReference type="EMBL" id="SEB34232.1"/>
    </source>
</evidence>
<dbReference type="Proteomes" id="UP000183407">
    <property type="component" value="Unassembled WGS sequence"/>
</dbReference>
<keyword evidence="1" id="KW-1133">Transmembrane helix</keyword>